<comment type="cofactor">
    <cofactor evidence="1">
        <name>Mg(2+)</name>
        <dbReference type="ChEBI" id="CHEBI:18420"/>
    </cofactor>
</comment>
<dbReference type="EMBL" id="HACM01003820">
    <property type="protein sequence ID" value="CRZ04262.1"/>
    <property type="molecule type" value="Transcribed_RNA"/>
</dbReference>
<comment type="similarity">
    <text evidence="1">Belongs to the PP2C family.</text>
</comment>
<organism evidence="3">
    <name type="scientific">Spongospora subterranea</name>
    <dbReference type="NCBI Taxonomy" id="70186"/>
    <lineage>
        <taxon>Eukaryota</taxon>
        <taxon>Sar</taxon>
        <taxon>Rhizaria</taxon>
        <taxon>Endomyxa</taxon>
        <taxon>Phytomyxea</taxon>
        <taxon>Plasmodiophorida</taxon>
        <taxon>Plasmodiophoridae</taxon>
        <taxon>Spongospora</taxon>
    </lineage>
</organism>
<dbReference type="PROSITE" id="PS51746">
    <property type="entry name" value="PPM_2"/>
    <property type="match status" value="1"/>
</dbReference>
<dbReference type="GO" id="GO:0046872">
    <property type="term" value="F:metal ion binding"/>
    <property type="evidence" value="ECO:0007669"/>
    <property type="project" value="UniProtKB-UniRule"/>
</dbReference>
<keyword evidence="1" id="KW-0464">Manganese</keyword>
<proteinExistence type="inferred from homology"/>
<reference evidence="3" key="1">
    <citation type="submission" date="2015-04" db="EMBL/GenBank/DDBJ databases">
        <title>The genome sequence of the plant pathogenic Rhizarian Plasmodiophora brassicae reveals insights in its biotrophic life cycle and the origin of chitin synthesis.</title>
        <authorList>
            <person name="Schwelm A."/>
            <person name="Fogelqvist J."/>
            <person name="Knaust A."/>
            <person name="Julke S."/>
            <person name="Lilja T."/>
            <person name="Dhandapani V."/>
            <person name="Bonilla-Rosso G."/>
            <person name="Karlsson M."/>
            <person name="Shevchenko A."/>
            <person name="Choi S.R."/>
            <person name="Kim H.G."/>
            <person name="Park J.Y."/>
            <person name="Lim Y.P."/>
            <person name="Ludwig-Muller J."/>
            <person name="Dixelius C."/>
        </authorList>
    </citation>
    <scope>NUCLEOTIDE SEQUENCE</scope>
    <source>
        <tissue evidence="3">Potato root galls</tissue>
    </source>
</reference>
<keyword evidence="1" id="KW-0904">Protein phosphatase</keyword>
<keyword evidence="1" id="KW-0479">Metal-binding</keyword>
<accession>A0A0H5QRL5</accession>
<protein>
    <recommendedName>
        <fullName evidence="1">Protein phosphatase</fullName>
        <ecNumber evidence="1">3.1.3.16</ecNumber>
    </recommendedName>
</protein>
<dbReference type="SUPFAM" id="SSF81606">
    <property type="entry name" value="PP2C-like"/>
    <property type="match status" value="1"/>
</dbReference>
<feature type="domain" description="PPM-type phosphatase" evidence="2">
    <location>
        <begin position="1"/>
        <end position="177"/>
    </location>
</feature>
<sequence>MAHKQTTYGADLDHCITSSFNMLARYNIKGSSTLLFAKLIAGRLHIRSLGDCQLILLRRQADKSFGIFYITNPQYNDRRRRCPFQIGFGLRPRFYNKINDRFADTISVNEGDLIIAGSDGLFNPLGVARIIKVVNDSIERGYENLAERLSHHARKATIGRDGVHLGCDDISTIVALVKRPGNDYIPLDDVNNFDHVMDCIESTYFPISCIF</sequence>
<dbReference type="InterPro" id="IPR001932">
    <property type="entry name" value="PPM-type_phosphatase-like_dom"/>
</dbReference>
<evidence type="ECO:0000259" key="2">
    <source>
        <dbReference type="PROSITE" id="PS51746"/>
    </source>
</evidence>
<keyword evidence="1" id="KW-0378">Hydrolase</keyword>
<name>A0A0H5QRL5_9EUKA</name>
<comment type="catalytic activity">
    <reaction evidence="1">
        <text>O-phospho-L-threonyl-[protein] + H2O = L-threonyl-[protein] + phosphate</text>
        <dbReference type="Rhea" id="RHEA:47004"/>
        <dbReference type="Rhea" id="RHEA-COMP:11060"/>
        <dbReference type="Rhea" id="RHEA-COMP:11605"/>
        <dbReference type="ChEBI" id="CHEBI:15377"/>
        <dbReference type="ChEBI" id="CHEBI:30013"/>
        <dbReference type="ChEBI" id="CHEBI:43474"/>
        <dbReference type="ChEBI" id="CHEBI:61977"/>
        <dbReference type="EC" id="3.1.3.16"/>
    </reaction>
</comment>
<dbReference type="PANTHER" id="PTHR12320:SF1">
    <property type="entry name" value="PROTEIN PHOSPHATASE PTC7 HOMOLOG"/>
    <property type="match status" value="1"/>
</dbReference>
<dbReference type="InterPro" id="IPR039123">
    <property type="entry name" value="PPTC7"/>
</dbReference>
<dbReference type="AlphaFoldDB" id="A0A0H5QRL5"/>
<dbReference type="EC" id="3.1.3.16" evidence="1"/>
<dbReference type="GO" id="GO:0004722">
    <property type="term" value="F:protein serine/threonine phosphatase activity"/>
    <property type="evidence" value="ECO:0007669"/>
    <property type="project" value="UniProtKB-EC"/>
</dbReference>
<dbReference type="InterPro" id="IPR036457">
    <property type="entry name" value="PPM-type-like_dom_sf"/>
</dbReference>
<keyword evidence="1" id="KW-0460">Magnesium</keyword>
<evidence type="ECO:0000256" key="1">
    <source>
        <dbReference type="RuleBase" id="RU366020"/>
    </source>
</evidence>
<dbReference type="Gene3D" id="3.60.40.10">
    <property type="entry name" value="PPM-type phosphatase domain"/>
    <property type="match status" value="1"/>
</dbReference>
<comment type="catalytic activity">
    <reaction evidence="1">
        <text>O-phospho-L-seryl-[protein] + H2O = L-seryl-[protein] + phosphate</text>
        <dbReference type="Rhea" id="RHEA:20629"/>
        <dbReference type="Rhea" id="RHEA-COMP:9863"/>
        <dbReference type="Rhea" id="RHEA-COMP:11604"/>
        <dbReference type="ChEBI" id="CHEBI:15377"/>
        <dbReference type="ChEBI" id="CHEBI:29999"/>
        <dbReference type="ChEBI" id="CHEBI:43474"/>
        <dbReference type="ChEBI" id="CHEBI:83421"/>
        <dbReference type="EC" id="3.1.3.16"/>
    </reaction>
</comment>
<comment type="cofactor">
    <cofactor evidence="1">
        <name>Mn(2+)</name>
        <dbReference type="ChEBI" id="CHEBI:29035"/>
    </cofactor>
</comment>
<dbReference type="PANTHER" id="PTHR12320">
    <property type="entry name" value="PROTEIN PHOSPHATASE 2C"/>
    <property type="match status" value="1"/>
</dbReference>
<evidence type="ECO:0000313" key="3">
    <source>
        <dbReference type="EMBL" id="CRZ04262.1"/>
    </source>
</evidence>